<feature type="compositionally biased region" description="Low complexity" evidence="1">
    <location>
        <begin position="303"/>
        <end position="319"/>
    </location>
</feature>
<comment type="caution">
    <text evidence="2">The sequence shown here is derived from an EMBL/GenBank/DDBJ whole genome shotgun (WGS) entry which is preliminary data.</text>
</comment>
<dbReference type="AlphaFoldDB" id="A0A830HIU6"/>
<gene>
    <name evidence="2" type="ORF">PPROV_000372900</name>
</gene>
<feature type="region of interest" description="Disordered" evidence="1">
    <location>
        <begin position="75"/>
        <end position="101"/>
    </location>
</feature>
<evidence type="ECO:0000256" key="1">
    <source>
        <dbReference type="SAM" id="MobiDB-lite"/>
    </source>
</evidence>
<dbReference type="EMBL" id="BNJQ01000009">
    <property type="protein sequence ID" value="GHP04977.1"/>
    <property type="molecule type" value="Genomic_DNA"/>
</dbReference>
<sequence length="319" mass="35640">MGTYNSPGALCSASRLTNAQFAVLGVCWLVAVHLLTLQLSGNRGEQGASRRGFRSENVSGRRRWGERWRTPLRDARKEDDITQVSDGDKNMQPNAQLDNGRGDSFEALLARKESLVGYEGHTGSMPKLRKRDVDEASSAFMRGVGYENLVTDESRDWLYNGRRNPFKGGWSGGGNPKHFTDDVEYRNMVQDVDARKAEASKRRQRWLDLQAQLKRSAYLQLKPFLLRQKFTGAQARTAKRESKQQSMGHRADMLARVAETVLGDTGGGEFVSKHRHAVVVSIDDPSHYAIKRRFRGATARNNNSTTSDADGTADTNTTM</sequence>
<feature type="region of interest" description="Disordered" evidence="1">
    <location>
        <begin position="299"/>
        <end position="319"/>
    </location>
</feature>
<evidence type="ECO:0000313" key="3">
    <source>
        <dbReference type="Proteomes" id="UP000660262"/>
    </source>
</evidence>
<keyword evidence="3" id="KW-1185">Reference proteome</keyword>
<evidence type="ECO:0000313" key="2">
    <source>
        <dbReference type="EMBL" id="GHP04977.1"/>
    </source>
</evidence>
<name>A0A830HIU6_9CHLO</name>
<proteinExistence type="predicted"/>
<reference evidence="2" key="1">
    <citation type="submission" date="2020-10" db="EMBL/GenBank/DDBJ databases">
        <title>Unveiling of a novel bifunctional photoreceptor, Dualchrome1, isolated from a cosmopolitan green alga.</title>
        <authorList>
            <person name="Suzuki S."/>
            <person name="Kawachi M."/>
        </authorList>
    </citation>
    <scope>NUCLEOTIDE SEQUENCE</scope>
    <source>
        <strain evidence="2">NIES 2893</strain>
    </source>
</reference>
<dbReference type="Proteomes" id="UP000660262">
    <property type="component" value="Unassembled WGS sequence"/>
</dbReference>
<accession>A0A830HIU6</accession>
<organism evidence="2 3">
    <name type="scientific">Pycnococcus provasolii</name>
    <dbReference type="NCBI Taxonomy" id="41880"/>
    <lineage>
        <taxon>Eukaryota</taxon>
        <taxon>Viridiplantae</taxon>
        <taxon>Chlorophyta</taxon>
        <taxon>Pseudoscourfieldiophyceae</taxon>
        <taxon>Pseudoscourfieldiales</taxon>
        <taxon>Pycnococcaceae</taxon>
        <taxon>Pycnococcus</taxon>
    </lineage>
</organism>
<protein>
    <submittedName>
        <fullName evidence="2">Uncharacterized protein</fullName>
    </submittedName>
</protein>